<dbReference type="SUPFAM" id="SSF53335">
    <property type="entry name" value="S-adenosyl-L-methionine-dependent methyltransferases"/>
    <property type="match status" value="1"/>
</dbReference>
<reference evidence="4" key="1">
    <citation type="submission" date="2018-06" db="EMBL/GenBank/DDBJ databases">
        <title>Aestuariibacter litoralis strain KCTC 52945T.</title>
        <authorList>
            <person name="Li X."/>
            <person name="Salam N."/>
            <person name="Li J.-L."/>
            <person name="Chen Y.-M."/>
            <person name="Yang Z.-W."/>
            <person name="Zhang L.-Y."/>
            <person name="Han M.-X."/>
            <person name="Xiao M."/>
            <person name="Li W.-J."/>
        </authorList>
    </citation>
    <scope>NUCLEOTIDE SEQUENCE [LARGE SCALE GENOMIC DNA]</scope>
    <source>
        <strain evidence="4">KCTC 52945</strain>
    </source>
</reference>
<comment type="caution">
    <text evidence="3">The sequence shown here is derived from an EMBL/GenBank/DDBJ whole genome shotgun (WGS) entry which is preliminary data.</text>
</comment>
<keyword evidence="2 3" id="KW-0808">Transferase</keyword>
<evidence type="ECO:0000313" key="3">
    <source>
        <dbReference type="EMBL" id="PZF77695.1"/>
    </source>
</evidence>
<sequence>MMRIVGGKFKGHSIAPPHGSATRPTTDRVRESVFNILAHGIADFELEGARVLDLFAGTGAMGLEAVSRGARFCQFVEDSAEARGLIRRNADALGVIGLVKIWRRDATLLGPCSPQPRFDLVFADPPYGKGLGEKALASLVAGEWLNRGGIVVLEESQKAGIKDMAGLALIDARDYGDTTIRFYRGE</sequence>
<dbReference type="NCBIfam" id="TIGR00095">
    <property type="entry name" value="16S rRNA (guanine(966)-N(2))-methyltransferase RsmD"/>
    <property type="match status" value="1"/>
</dbReference>
<dbReference type="CDD" id="cd02440">
    <property type="entry name" value="AdoMet_MTases"/>
    <property type="match status" value="1"/>
</dbReference>
<dbReference type="PROSITE" id="PS00092">
    <property type="entry name" value="N6_MTASE"/>
    <property type="match status" value="1"/>
</dbReference>
<keyword evidence="1 3" id="KW-0489">Methyltransferase</keyword>
<dbReference type="InterPro" id="IPR004398">
    <property type="entry name" value="RNA_MeTrfase_RsmD"/>
</dbReference>
<dbReference type="AlphaFoldDB" id="A0A2W2AQN0"/>
<gene>
    <name evidence="3" type="primary">rsmD</name>
    <name evidence="3" type="ORF">DK847_04470</name>
</gene>
<dbReference type="GO" id="GO:0008168">
    <property type="term" value="F:methyltransferase activity"/>
    <property type="evidence" value="ECO:0007669"/>
    <property type="project" value="UniProtKB-KW"/>
</dbReference>
<name>A0A2W2AQN0_9HYPH</name>
<keyword evidence="4" id="KW-1185">Reference proteome</keyword>
<dbReference type="Proteomes" id="UP000248795">
    <property type="component" value="Unassembled WGS sequence"/>
</dbReference>
<dbReference type="InterPro" id="IPR029063">
    <property type="entry name" value="SAM-dependent_MTases_sf"/>
</dbReference>
<accession>A0A2W2AQN0</accession>
<dbReference type="PIRSF" id="PIRSF004553">
    <property type="entry name" value="CHP00095"/>
    <property type="match status" value="1"/>
</dbReference>
<evidence type="ECO:0000256" key="2">
    <source>
        <dbReference type="ARBA" id="ARBA00022679"/>
    </source>
</evidence>
<dbReference type="Gene3D" id="3.40.50.150">
    <property type="entry name" value="Vaccinia Virus protein VP39"/>
    <property type="match status" value="1"/>
</dbReference>
<dbReference type="InterPro" id="IPR002052">
    <property type="entry name" value="DNA_methylase_N6_adenine_CS"/>
</dbReference>
<dbReference type="EMBL" id="QKVK01000002">
    <property type="protein sequence ID" value="PZF77695.1"/>
    <property type="molecule type" value="Genomic_DNA"/>
</dbReference>
<dbReference type="GO" id="GO:0031167">
    <property type="term" value="P:rRNA methylation"/>
    <property type="evidence" value="ECO:0007669"/>
    <property type="project" value="InterPro"/>
</dbReference>
<protein>
    <submittedName>
        <fullName evidence="3">16S rRNA (Guanine(966)-N(2))-methyltransferase RsmD</fullName>
    </submittedName>
</protein>
<dbReference type="PANTHER" id="PTHR43542:SF1">
    <property type="entry name" value="METHYLTRANSFERASE"/>
    <property type="match status" value="1"/>
</dbReference>
<organism evidence="3 4">
    <name type="scientific">Aestuariivirga litoralis</name>
    <dbReference type="NCBI Taxonomy" id="2650924"/>
    <lineage>
        <taxon>Bacteria</taxon>
        <taxon>Pseudomonadati</taxon>
        <taxon>Pseudomonadota</taxon>
        <taxon>Alphaproteobacteria</taxon>
        <taxon>Hyphomicrobiales</taxon>
        <taxon>Aestuariivirgaceae</taxon>
        <taxon>Aestuariivirga</taxon>
    </lineage>
</organism>
<dbReference type="GO" id="GO:0003676">
    <property type="term" value="F:nucleic acid binding"/>
    <property type="evidence" value="ECO:0007669"/>
    <property type="project" value="InterPro"/>
</dbReference>
<dbReference type="Pfam" id="PF03602">
    <property type="entry name" value="Cons_hypoth95"/>
    <property type="match status" value="1"/>
</dbReference>
<dbReference type="PANTHER" id="PTHR43542">
    <property type="entry name" value="METHYLTRANSFERASE"/>
    <property type="match status" value="1"/>
</dbReference>
<evidence type="ECO:0000256" key="1">
    <source>
        <dbReference type="ARBA" id="ARBA00022603"/>
    </source>
</evidence>
<proteinExistence type="predicted"/>
<evidence type="ECO:0000313" key="4">
    <source>
        <dbReference type="Proteomes" id="UP000248795"/>
    </source>
</evidence>